<protein>
    <submittedName>
        <fullName evidence="1">Uncharacterized protein</fullName>
    </submittedName>
</protein>
<keyword evidence="2" id="KW-1185">Reference proteome</keyword>
<dbReference type="RefSeq" id="WP_183805300.1">
    <property type="nucleotide sequence ID" value="NZ_JACIEE010000005.1"/>
</dbReference>
<comment type="caution">
    <text evidence="1">The sequence shown here is derived from an EMBL/GenBank/DDBJ whole genome shotgun (WGS) entry which is preliminary data.</text>
</comment>
<reference evidence="1 2" key="1">
    <citation type="submission" date="2020-08" db="EMBL/GenBank/DDBJ databases">
        <title>Genomic Encyclopedia of Type Strains, Phase IV (KMG-IV): sequencing the most valuable type-strain genomes for metagenomic binning, comparative biology and taxonomic classification.</title>
        <authorList>
            <person name="Goeker M."/>
        </authorList>
    </citation>
    <scope>NUCLEOTIDE SEQUENCE [LARGE SCALE GENOMIC DNA]</scope>
    <source>
        <strain evidence="1 2">DSM 100211</strain>
    </source>
</reference>
<proteinExistence type="predicted"/>
<gene>
    <name evidence="1" type="ORF">GGQ64_002870</name>
</gene>
<dbReference type="AlphaFoldDB" id="A0A7W6D821"/>
<organism evidence="1 2">
    <name type="scientific">Mycoplana azooxidifex</name>
    <dbReference type="NCBI Taxonomy" id="1636188"/>
    <lineage>
        <taxon>Bacteria</taxon>
        <taxon>Pseudomonadati</taxon>
        <taxon>Pseudomonadota</taxon>
        <taxon>Alphaproteobacteria</taxon>
        <taxon>Hyphomicrobiales</taxon>
        <taxon>Rhizobiaceae</taxon>
        <taxon>Mycoplana</taxon>
    </lineage>
</organism>
<sequence>MTGRHIEQGLEGLPRLVSLVWPLDEARQDDADLARGLNEQLLDRLESAWGRGRSSYQAAPFLADAHPAAGWQDPHSPRDFASALLLVLDEKGREIAGRPFQDLDDEAAEAILVSVTAGDAPSFSLEASTGFRVLRQLIYDILFSDTWERAAIGWGWLDGDVHAPGRA</sequence>
<dbReference type="Proteomes" id="UP000574761">
    <property type="component" value="Unassembled WGS sequence"/>
</dbReference>
<evidence type="ECO:0000313" key="1">
    <source>
        <dbReference type="EMBL" id="MBB3977664.1"/>
    </source>
</evidence>
<name>A0A7W6D821_9HYPH</name>
<dbReference type="EMBL" id="JACIEE010000005">
    <property type="protein sequence ID" value="MBB3977664.1"/>
    <property type="molecule type" value="Genomic_DNA"/>
</dbReference>
<evidence type="ECO:0000313" key="2">
    <source>
        <dbReference type="Proteomes" id="UP000574761"/>
    </source>
</evidence>
<accession>A0A7W6D821</accession>